<dbReference type="GO" id="GO:0034257">
    <property type="term" value="F:nicotinamide riboside transmembrane transporter activity"/>
    <property type="evidence" value="ECO:0007669"/>
    <property type="project" value="TreeGrafter"/>
</dbReference>
<reference evidence="8 9" key="1">
    <citation type="journal article" date="2019" name="Fungal Biol. Biotechnol.">
        <title>Draft genome sequence of fastidious pathogen Ceratobasidium theobromae, which causes vascular-streak dieback in Theobroma cacao.</title>
        <authorList>
            <person name="Ali S.S."/>
            <person name="Asman A."/>
            <person name="Shao J."/>
            <person name="Firmansyah A.P."/>
            <person name="Susilo A.W."/>
            <person name="Rosmana A."/>
            <person name="McMahon P."/>
            <person name="Junaid M."/>
            <person name="Guest D."/>
            <person name="Kheng T.Y."/>
            <person name="Meinhardt L.W."/>
            <person name="Bailey B.A."/>
        </authorList>
    </citation>
    <scope>NUCLEOTIDE SEQUENCE [LARGE SCALE GENOMIC DNA]</scope>
    <source>
        <strain evidence="8 9">CT2</strain>
    </source>
</reference>
<keyword evidence="6 7" id="KW-0472">Membrane</keyword>
<evidence type="ECO:0000256" key="3">
    <source>
        <dbReference type="ARBA" id="ARBA00022448"/>
    </source>
</evidence>
<organism evidence="8 9">
    <name type="scientific">Ceratobasidium theobromae</name>
    <dbReference type="NCBI Taxonomy" id="1582974"/>
    <lineage>
        <taxon>Eukaryota</taxon>
        <taxon>Fungi</taxon>
        <taxon>Dikarya</taxon>
        <taxon>Basidiomycota</taxon>
        <taxon>Agaricomycotina</taxon>
        <taxon>Agaricomycetes</taxon>
        <taxon>Cantharellales</taxon>
        <taxon>Ceratobasidiaceae</taxon>
        <taxon>Ceratobasidium</taxon>
    </lineage>
</organism>
<dbReference type="InterPro" id="IPR036259">
    <property type="entry name" value="MFS_trans_sf"/>
</dbReference>
<accession>A0A5N5QKR1</accession>
<evidence type="ECO:0000256" key="6">
    <source>
        <dbReference type="ARBA" id="ARBA00023136"/>
    </source>
</evidence>
<evidence type="ECO:0000256" key="2">
    <source>
        <dbReference type="ARBA" id="ARBA00007965"/>
    </source>
</evidence>
<comment type="caution">
    <text evidence="8">The sequence shown here is derived from an EMBL/GenBank/DDBJ whole genome shotgun (WGS) entry which is preliminary data.</text>
</comment>
<dbReference type="GO" id="GO:0005886">
    <property type="term" value="C:plasma membrane"/>
    <property type="evidence" value="ECO:0007669"/>
    <property type="project" value="TreeGrafter"/>
</dbReference>
<dbReference type="SUPFAM" id="SSF103473">
    <property type="entry name" value="MFS general substrate transporter"/>
    <property type="match status" value="1"/>
</dbReference>
<dbReference type="Proteomes" id="UP000383932">
    <property type="component" value="Unassembled WGS sequence"/>
</dbReference>
<evidence type="ECO:0000256" key="7">
    <source>
        <dbReference type="SAM" id="Phobius"/>
    </source>
</evidence>
<dbReference type="CDD" id="cd06174">
    <property type="entry name" value="MFS"/>
    <property type="match status" value="1"/>
</dbReference>
<dbReference type="Gene3D" id="1.20.1250.20">
    <property type="entry name" value="MFS general substrate transporter like domains"/>
    <property type="match status" value="1"/>
</dbReference>
<dbReference type="PRINTS" id="PR01130">
    <property type="entry name" value="DERENTRNSPRT"/>
</dbReference>
<evidence type="ECO:0000256" key="1">
    <source>
        <dbReference type="ARBA" id="ARBA00004141"/>
    </source>
</evidence>
<dbReference type="Pfam" id="PF01733">
    <property type="entry name" value="Nucleoside_tran"/>
    <property type="match status" value="1"/>
</dbReference>
<feature type="transmembrane region" description="Helical" evidence="7">
    <location>
        <begin position="898"/>
        <end position="915"/>
    </location>
</feature>
<dbReference type="OrthoDB" id="10261753at2759"/>
<dbReference type="PANTHER" id="PTHR10332">
    <property type="entry name" value="EQUILIBRATIVE NUCLEOSIDE TRANSPORTER"/>
    <property type="match status" value="1"/>
</dbReference>
<comment type="subcellular location">
    <subcellularLocation>
        <location evidence="1">Membrane</location>
        <topology evidence="1">Multi-pass membrane protein</topology>
    </subcellularLocation>
</comment>
<evidence type="ECO:0000256" key="5">
    <source>
        <dbReference type="ARBA" id="ARBA00022989"/>
    </source>
</evidence>
<keyword evidence="5 7" id="KW-1133">Transmembrane helix</keyword>
<dbReference type="AlphaFoldDB" id="A0A5N5QKR1"/>
<proteinExistence type="inferred from homology"/>
<keyword evidence="3" id="KW-0813">Transport</keyword>
<feature type="transmembrane region" description="Helical" evidence="7">
    <location>
        <begin position="867"/>
        <end position="886"/>
    </location>
</feature>
<feature type="transmembrane region" description="Helical" evidence="7">
    <location>
        <begin position="719"/>
        <end position="741"/>
    </location>
</feature>
<sequence>MMPDNDSNGSLDLNFFVYGEPNEIFRVRISSNKIIQDLAEAITAAYQRVTGRTMYFRLFKINLQPADLPNVEIPTTPLMFISRISATWPHVSEIDENKVHLLAHPRAPSVSVLGTTNQQTTTLLNNKELLKQHEILKSDQMKFIECLERASKSLATMDLGLEEFRMQRTKLYPPIRDCRPKCAPSIVLYHPVFGRFLSNLRSSDPVPSKICGLMLKHLNEKSGNRPGRKTLEALLGDIRWDCNEIPRNIKSSGIALEPNDACCILLEVNDDVGRGGNDPSIRAGGFYSAHWAQPSLRDLLGQCCCPSILIAFAGPWMCILGAVFLGGPVVQPLTDFLWVGYDPARPSRLTHLARVFYCLSLAQRELTEFYENLPIPSPARFFPYVTHYTDSNGRRVHFTYIEALGLKPTFLANTHGENPRQILVRFVHRYNSTAHRLLAQEGLAPELLYDGMTHLGDQPGPEHHMIVMEFIQGAGFDRSIVSSCECVVKDIDRALDLLHKHDFVHGDLQPLNLRVVKNSNGKVTGAMLVNFECCGKHGEDRYPPDINTTHVTGANPGGSYFWLINFRTNGADLEPPLGLTSKHAAITPHVAWIFLSSSSTGRNDWLCRITTPAPLKLPVGFKAAFYLFGIAVLLPWNAITLALPYILTELKGSSLELTFGSWLSLAYTAAAFAGLVLATVIGNKLPRTPSIILSAVFISTGFLLLCTIPYWPIYISTQTLAAIVLTVSSGLAVATAFWRTPIIVIATDLGPDAISAFFSGTAFVAVVISAGTFITTYVSGIHGDNGSKTGAASCFFASATITLASLLAFLVLRQTDIYKRKFSSTKDAHSTVSERDRLLKQLRVALLQGEGVWTTTKRYLGVNIAQFLIYLVTLAVFPSVTSLIVPIRHSWDPTLFKLFHFFVFNLGDFVGRLLVSLPTPAALKRPTVLLVYSILRILFIPLFFLCNISRGQWPSHSTLWIGDIAFLGLLFCFAVTNGHSSSLGYLSLGSGISSATGARVLQLWMCAGFVAGSALSFGVSALMECRPGA</sequence>
<feature type="transmembrane region" description="Helical" evidence="7">
    <location>
        <begin position="790"/>
        <end position="812"/>
    </location>
</feature>
<dbReference type="SUPFAM" id="SSF56112">
    <property type="entry name" value="Protein kinase-like (PK-like)"/>
    <property type="match status" value="1"/>
</dbReference>
<keyword evidence="4 7" id="KW-0812">Transmembrane</keyword>
<dbReference type="GO" id="GO:0015205">
    <property type="term" value="F:nucleobase transmembrane transporter activity"/>
    <property type="evidence" value="ECO:0007669"/>
    <property type="project" value="TreeGrafter"/>
</dbReference>
<dbReference type="GO" id="GO:0000329">
    <property type="term" value="C:fungal-type vacuole membrane"/>
    <property type="evidence" value="ECO:0007669"/>
    <property type="project" value="TreeGrafter"/>
</dbReference>
<feature type="transmembrane region" description="Helical" evidence="7">
    <location>
        <begin position="624"/>
        <end position="647"/>
    </location>
</feature>
<keyword evidence="9" id="KW-1185">Reference proteome</keyword>
<evidence type="ECO:0000313" key="9">
    <source>
        <dbReference type="Proteomes" id="UP000383932"/>
    </source>
</evidence>
<feature type="transmembrane region" description="Helical" evidence="7">
    <location>
        <begin position="659"/>
        <end position="680"/>
    </location>
</feature>
<name>A0A5N5QKR1_9AGAM</name>
<dbReference type="PANTHER" id="PTHR10332:SF88">
    <property type="entry name" value="EQUILIBRATIVE NUCLEOSIDE TRANSPORTER 1, ISOFORM A"/>
    <property type="match status" value="1"/>
</dbReference>
<dbReference type="InterPro" id="IPR011009">
    <property type="entry name" value="Kinase-like_dom_sf"/>
</dbReference>
<evidence type="ECO:0000256" key="4">
    <source>
        <dbReference type="ARBA" id="ARBA00022692"/>
    </source>
</evidence>
<feature type="transmembrane region" description="Helical" evidence="7">
    <location>
        <begin position="692"/>
        <end position="713"/>
    </location>
</feature>
<comment type="similarity">
    <text evidence="2">Belongs to the SLC29A/ENT transporter (TC 2.A.57) family.</text>
</comment>
<dbReference type="InterPro" id="IPR002259">
    <property type="entry name" value="Eqnu_transpt"/>
</dbReference>
<feature type="transmembrane region" description="Helical" evidence="7">
    <location>
        <begin position="1000"/>
        <end position="1023"/>
    </location>
</feature>
<gene>
    <name evidence="8" type="ORF">CTheo_4213</name>
</gene>
<feature type="transmembrane region" description="Helical" evidence="7">
    <location>
        <begin position="927"/>
        <end position="944"/>
    </location>
</feature>
<feature type="transmembrane region" description="Helical" evidence="7">
    <location>
        <begin position="753"/>
        <end position="778"/>
    </location>
</feature>
<dbReference type="EMBL" id="SSOP01000068">
    <property type="protein sequence ID" value="KAB5592332.1"/>
    <property type="molecule type" value="Genomic_DNA"/>
</dbReference>
<feature type="transmembrane region" description="Helical" evidence="7">
    <location>
        <begin position="964"/>
        <end position="988"/>
    </location>
</feature>
<protein>
    <submittedName>
        <fullName evidence="8">Sorting nexin-25</fullName>
    </submittedName>
</protein>
<evidence type="ECO:0000313" key="8">
    <source>
        <dbReference type="EMBL" id="KAB5592332.1"/>
    </source>
</evidence>
<dbReference type="Gene3D" id="1.10.510.10">
    <property type="entry name" value="Transferase(Phosphotransferase) domain 1"/>
    <property type="match status" value="1"/>
</dbReference>